<evidence type="ECO:0000313" key="1">
    <source>
        <dbReference type="EMBL" id="MBX33158.1"/>
    </source>
</evidence>
<dbReference type="EMBL" id="GGEC01052674">
    <property type="protein sequence ID" value="MBX33158.1"/>
    <property type="molecule type" value="Transcribed_RNA"/>
</dbReference>
<protein>
    <submittedName>
        <fullName evidence="1">Uncharacterized protein</fullName>
    </submittedName>
</protein>
<organism evidence="1">
    <name type="scientific">Rhizophora mucronata</name>
    <name type="common">Asiatic mangrove</name>
    <dbReference type="NCBI Taxonomy" id="61149"/>
    <lineage>
        <taxon>Eukaryota</taxon>
        <taxon>Viridiplantae</taxon>
        <taxon>Streptophyta</taxon>
        <taxon>Embryophyta</taxon>
        <taxon>Tracheophyta</taxon>
        <taxon>Spermatophyta</taxon>
        <taxon>Magnoliopsida</taxon>
        <taxon>eudicotyledons</taxon>
        <taxon>Gunneridae</taxon>
        <taxon>Pentapetalae</taxon>
        <taxon>rosids</taxon>
        <taxon>fabids</taxon>
        <taxon>Malpighiales</taxon>
        <taxon>Rhizophoraceae</taxon>
        <taxon>Rhizophora</taxon>
    </lineage>
</organism>
<sequence>MREGNRLANSIRTGLPARETQGTIKMRVRGGLKMKFLIALKNQIQKT</sequence>
<proteinExistence type="predicted"/>
<dbReference type="AlphaFoldDB" id="A0A2P2MSH5"/>
<accession>A0A2P2MSH5</accession>
<reference evidence="1" key="1">
    <citation type="submission" date="2018-02" db="EMBL/GenBank/DDBJ databases">
        <title>Rhizophora mucronata_Transcriptome.</title>
        <authorList>
            <person name="Meera S.P."/>
            <person name="Sreeshan A."/>
            <person name="Augustine A."/>
        </authorList>
    </citation>
    <scope>NUCLEOTIDE SEQUENCE</scope>
    <source>
        <tissue evidence="1">Leaf</tissue>
    </source>
</reference>
<name>A0A2P2MSH5_RHIMU</name>